<name>A0ACC2N2Y4_9HYME</name>
<dbReference type="Proteomes" id="UP001239111">
    <property type="component" value="Chromosome 4"/>
</dbReference>
<evidence type="ECO:0000313" key="2">
    <source>
        <dbReference type="Proteomes" id="UP001239111"/>
    </source>
</evidence>
<reference evidence="1" key="1">
    <citation type="submission" date="2023-04" db="EMBL/GenBank/DDBJ databases">
        <title>A chromosome-level genome assembly of the parasitoid wasp Eretmocerus hayati.</title>
        <authorList>
            <person name="Zhong Y."/>
            <person name="Liu S."/>
            <person name="Liu Y."/>
        </authorList>
    </citation>
    <scope>NUCLEOTIDE SEQUENCE</scope>
    <source>
        <strain evidence="1">ZJU_SS_LIU_2023</strain>
    </source>
</reference>
<evidence type="ECO:0000313" key="1">
    <source>
        <dbReference type="EMBL" id="KAJ8665392.1"/>
    </source>
</evidence>
<protein>
    <submittedName>
        <fullName evidence="1">Uncharacterized protein</fullName>
    </submittedName>
</protein>
<sequence>MTSLESDEGYFSDNPEPIAAVAVGALQHRIEVELNDETRAVLPNFQRRRAYPVVVGEVSGLFELVLCGQYYRIYSVQFNVSLEEARALYPVHNATDAFHINVEIRVEPYILPVFLVIHADGSSWRVIYQRRLAPEERRRGARLEFNE</sequence>
<proteinExistence type="predicted"/>
<organism evidence="1 2">
    <name type="scientific">Eretmocerus hayati</name>
    <dbReference type="NCBI Taxonomy" id="131215"/>
    <lineage>
        <taxon>Eukaryota</taxon>
        <taxon>Metazoa</taxon>
        <taxon>Ecdysozoa</taxon>
        <taxon>Arthropoda</taxon>
        <taxon>Hexapoda</taxon>
        <taxon>Insecta</taxon>
        <taxon>Pterygota</taxon>
        <taxon>Neoptera</taxon>
        <taxon>Endopterygota</taxon>
        <taxon>Hymenoptera</taxon>
        <taxon>Apocrita</taxon>
        <taxon>Proctotrupomorpha</taxon>
        <taxon>Chalcidoidea</taxon>
        <taxon>Aphelinidae</taxon>
        <taxon>Aphelininae</taxon>
        <taxon>Eretmocerus</taxon>
    </lineage>
</organism>
<accession>A0ACC2N2Y4</accession>
<comment type="caution">
    <text evidence="1">The sequence shown here is derived from an EMBL/GenBank/DDBJ whole genome shotgun (WGS) entry which is preliminary data.</text>
</comment>
<keyword evidence="2" id="KW-1185">Reference proteome</keyword>
<gene>
    <name evidence="1" type="ORF">QAD02_007054</name>
</gene>
<dbReference type="EMBL" id="CM056744">
    <property type="protein sequence ID" value="KAJ8665392.1"/>
    <property type="molecule type" value="Genomic_DNA"/>
</dbReference>